<reference evidence="5 6" key="1">
    <citation type="journal article" date="2019" name="Int. J. Syst. Evol. Microbiol.">
        <title>The Global Catalogue of Microorganisms (GCM) 10K type strain sequencing project: providing services to taxonomists for standard genome sequencing and annotation.</title>
        <authorList>
            <consortium name="The Broad Institute Genomics Platform"/>
            <consortium name="The Broad Institute Genome Sequencing Center for Infectious Disease"/>
            <person name="Wu L."/>
            <person name="Ma J."/>
        </authorList>
    </citation>
    <scope>NUCLEOTIDE SEQUENCE [LARGE SCALE GENOMIC DNA]</scope>
    <source>
        <strain evidence="5 6">JCM 16009</strain>
    </source>
</reference>
<dbReference type="InterPro" id="IPR008920">
    <property type="entry name" value="TF_FadR/GntR_C"/>
</dbReference>
<protein>
    <submittedName>
        <fullName evidence="5">GntR family transcriptional regulator</fullName>
    </submittedName>
</protein>
<dbReference type="InterPro" id="IPR011711">
    <property type="entry name" value="GntR_C"/>
</dbReference>
<gene>
    <name evidence="5" type="ORF">GCM10009836_32670</name>
</gene>
<dbReference type="CDD" id="cd07377">
    <property type="entry name" value="WHTH_GntR"/>
    <property type="match status" value="1"/>
</dbReference>
<dbReference type="Proteomes" id="UP001500449">
    <property type="component" value="Unassembled WGS sequence"/>
</dbReference>
<organism evidence="5 6">
    <name type="scientific">Pseudonocardia ailaonensis</name>
    <dbReference type="NCBI Taxonomy" id="367279"/>
    <lineage>
        <taxon>Bacteria</taxon>
        <taxon>Bacillati</taxon>
        <taxon>Actinomycetota</taxon>
        <taxon>Actinomycetes</taxon>
        <taxon>Pseudonocardiales</taxon>
        <taxon>Pseudonocardiaceae</taxon>
        <taxon>Pseudonocardia</taxon>
    </lineage>
</organism>
<dbReference type="InterPro" id="IPR000524">
    <property type="entry name" value="Tscrpt_reg_HTH_GntR"/>
</dbReference>
<dbReference type="SMART" id="SM00895">
    <property type="entry name" value="FCD"/>
    <property type="match status" value="1"/>
</dbReference>
<dbReference type="PROSITE" id="PS50949">
    <property type="entry name" value="HTH_GNTR"/>
    <property type="match status" value="1"/>
</dbReference>
<evidence type="ECO:0000259" key="4">
    <source>
        <dbReference type="PROSITE" id="PS50949"/>
    </source>
</evidence>
<sequence length="225" mass="24693">MIEQPSLVEMATAEIKKLIVAGSLGPGERIYEPRLAEQLGISRPPLREALRALAAQDILRQTPRRGYHVVELSDVDVDEIYSFRSVLERMALDLLVPRLAELSLSDLEGTVKAMWAAADVGDEAGVVIANRAFHEELVALAGHRRLLRSYRSLMDQMQFCMSRNLRTEAQTVGDLAAGCRRHDLLVEALHSGDRERIDAAVKAHGERTYLPADGAAGSAGAGEER</sequence>
<keyword evidence="1" id="KW-0805">Transcription regulation</keyword>
<keyword evidence="3" id="KW-0804">Transcription</keyword>
<dbReference type="SMART" id="SM00345">
    <property type="entry name" value="HTH_GNTR"/>
    <property type="match status" value="1"/>
</dbReference>
<dbReference type="Pfam" id="PF00392">
    <property type="entry name" value="GntR"/>
    <property type="match status" value="1"/>
</dbReference>
<keyword evidence="6" id="KW-1185">Reference proteome</keyword>
<comment type="caution">
    <text evidence="5">The sequence shown here is derived from an EMBL/GenBank/DDBJ whole genome shotgun (WGS) entry which is preliminary data.</text>
</comment>
<dbReference type="PANTHER" id="PTHR43537:SF24">
    <property type="entry name" value="GLUCONATE OPERON TRANSCRIPTIONAL REPRESSOR"/>
    <property type="match status" value="1"/>
</dbReference>
<dbReference type="InterPro" id="IPR036388">
    <property type="entry name" value="WH-like_DNA-bd_sf"/>
</dbReference>
<feature type="domain" description="HTH gntR-type" evidence="4">
    <location>
        <begin position="5"/>
        <end position="72"/>
    </location>
</feature>
<name>A0ABN2N378_9PSEU</name>
<dbReference type="SUPFAM" id="SSF48008">
    <property type="entry name" value="GntR ligand-binding domain-like"/>
    <property type="match status" value="1"/>
</dbReference>
<keyword evidence="2" id="KW-0238">DNA-binding</keyword>
<evidence type="ECO:0000256" key="2">
    <source>
        <dbReference type="ARBA" id="ARBA00023125"/>
    </source>
</evidence>
<dbReference type="Pfam" id="PF07729">
    <property type="entry name" value="FCD"/>
    <property type="match status" value="1"/>
</dbReference>
<evidence type="ECO:0000256" key="3">
    <source>
        <dbReference type="ARBA" id="ARBA00023163"/>
    </source>
</evidence>
<dbReference type="InterPro" id="IPR036390">
    <property type="entry name" value="WH_DNA-bd_sf"/>
</dbReference>
<dbReference type="RefSeq" id="WP_344417424.1">
    <property type="nucleotide sequence ID" value="NZ_BAAAQK010000009.1"/>
</dbReference>
<dbReference type="Gene3D" id="1.20.120.530">
    <property type="entry name" value="GntR ligand-binding domain-like"/>
    <property type="match status" value="1"/>
</dbReference>
<evidence type="ECO:0000256" key="1">
    <source>
        <dbReference type="ARBA" id="ARBA00023015"/>
    </source>
</evidence>
<dbReference type="SUPFAM" id="SSF46785">
    <property type="entry name" value="Winged helix' DNA-binding domain"/>
    <property type="match status" value="1"/>
</dbReference>
<evidence type="ECO:0000313" key="6">
    <source>
        <dbReference type="Proteomes" id="UP001500449"/>
    </source>
</evidence>
<dbReference type="EMBL" id="BAAAQK010000009">
    <property type="protein sequence ID" value="GAA1850330.1"/>
    <property type="molecule type" value="Genomic_DNA"/>
</dbReference>
<dbReference type="PANTHER" id="PTHR43537">
    <property type="entry name" value="TRANSCRIPTIONAL REGULATOR, GNTR FAMILY"/>
    <property type="match status" value="1"/>
</dbReference>
<evidence type="ECO:0000313" key="5">
    <source>
        <dbReference type="EMBL" id="GAA1850330.1"/>
    </source>
</evidence>
<accession>A0ABN2N378</accession>
<proteinExistence type="predicted"/>
<dbReference type="Gene3D" id="1.10.10.10">
    <property type="entry name" value="Winged helix-like DNA-binding domain superfamily/Winged helix DNA-binding domain"/>
    <property type="match status" value="1"/>
</dbReference>